<reference evidence="3" key="1">
    <citation type="submission" date="2022-08" db="EMBL/GenBank/DDBJ databases">
        <authorList>
            <consortium name="DOE Joint Genome Institute"/>
            <person name="Min B."/>
            <person name="Sierra-Patev S."/>
            <person name="Naranjo-Ortiz M."/>
            <person name="Looney B."/>
            <person name="Konkel Z."/>
            <person name="Slot J.C."/>
            <person name="Sakamoto Y."/>
            <person name="Steenwyk J.L."/>
            <person name="Rokas A."/>
            <person name="Carro J."/>
            <person name="Camarero S."/>
            <person name="Ferreira P."/>
            <person name="Molpeceres G."/>
            <person name="Ruiz-duenas F.J."/>
            <person name="Serrano A."/>
            <person name="Henrissat B."/>
            <person name="Drula E."/>
            <person name="Hughes K.W."/>
            <person name="Mata J.L."/>
            <person name="Ishikawa N.K."/>
            <person name="Vargas-Isla R."/>
            <person name="Ushijima S."/>
            <person name="Smith C.A."/>
            <person name="Ahrendt S."/>
            <person name="Andreopoulos W."/>
            <person name="He G."/>
            <person name="LaButti K."/>
            <person name="Lipzen A."/>
            <person name="Ng V."/>
            <person name="Riley R."/>
            <person name="Sandor L."/>
            <person name="Barry K."/>
            <person name="Martinez A.T."/>
            <person name="Xiao Y."/>
            <person name="Gibbons J.G."/>
            <person name="Terashima K."/>
            <person name="Hibbett D.S."/>
            <person name="Grigoriev I.V."/>
        </authorList>
    </citation>
    <scope>NUCLEOTIDE SEQUENCE</scope>
    <source>
        <strain evidence="3">ET3784</strain>
    </source>
</reference>
<accession>A0AA38MVW8</accession>
<dbReference type="InterPro" id="IPR004147">
    <property type="entry name" value="ABC1_dom"/>
</dbReference>
<name>A0AA38MVW8_9AGAR</name>
<dbReference type="Proteomes" id="UP001176059">
    <property type="component" value="Unassembled WGS sequence"/>
</dbReference>
<proteinExistence type="predicted"/>
<keyword evidence="4" id="KW-1185">Reference proteome</keyword>
<keyword evidence="1" id="KW-1133">Transmembrane helix</keyword>
<evidence type="ECO:0000259" key="2">
    <source>
        <dbReference type="Pfam" id="PF03109"/>
    </source>
</evidence>
<dbReference type="EMBL" id="JANVFO010000011">
    <property type="protein sequence ID" value="KAJ3735074.1"/>
    <property type="molecule type" value="Genomic_DNA"/>
</dbReference>
<gene>
    <name evidence="3" type="ORF">DFJ43DRAFT_1060427</name>
</gene>
<reference evidence="3" key="2">
    <citation type="journal article" date="2023" name="Proc. Natl. Acad. Sci. U.S.A.">
        <title>A global phylogenomic analysis of the shiitake genus Lentinula.</title>
        <authorList>
            <person name="Sierra-Patev S."/>
            <person name="Min B."/>
            <person name="Naranjo-Ortiz M."/>
            <person name="Looney B."/>
            <person name="Konkel Z."/>
            <person name="Slot J.C."/>
            <person name="Sakamoto Y."/>
            <person name="Steenwyk J.L."/>
            <person name="Rokas A."/>
            <person name="Carro J."/>
            <person name="Camarero S."/>
            <person name="Ferreira P."/>
            <person name="Molpeceres G."/>
            <person name="Ruiz-Duenas F.J."/>
            <person name="Serrano A."/>
            <person name="Henrissat B."/>
            <person name="Drula E."/>
            <person name="Hughes K.W."/>
            <person name="Mata J.L."/>
            <person name="Ishikawa N.K."/>
            <person name="Vargas-Isla R."/>
            <person name="Ushijima S."/>
            <person name="Smith C.A."/>
            <person name="Donoghue J."/>
            <person name="Ahrendt S."/>
            <person name="Andreopoulos W."/>
            <person name="He G."/>
            <person name="LaButti K."/>
            <person name="Lipzen A."/>
            <person name="Ng V."/>
            <person name="Riley R."/>
            <person name="Sandor L."/>
            <person name="Barry K."/>
            <person name="Martinez A.T."/>
            <person name="Xiao Y."/>
            <person name="Gibbons J.G."/>
            <person name="Terashima K."/>
            <person name="Grigoriev I.V."/>
            <person name="Hibbett D."/>
        </authorList>
    </citation>
    <scope>NUCLEOTIDE SEQUENCE</scope>
    <source>
        <strain evidence="3">ET3784</strain>
    </source>
</reference>
<evidence type="ECO:0000313" key="3">
    <source>
        <dbReference type="EMBL" id="KAJ3735074.1"/>
    </source>
</evidence>
<feature type="transmembrane region" description="Helical" evidence="1">
    <location>
        <begin position="6"/>
        <end position="25"/>
    </location>
</feature>
<evidence type="ECO:0000256" key="1">
    <source>
        <dbReference type="SAM" id="Phobius"/>
    </source>
</evidence>
<protein>
    <recommendedName>
        <fullName evidence="2">ABC1 atypical kinase-like domain-containing protein</fullName>
    </recommendedName>
</protein>
<evidence type="ECO:0000313" key="4">
    <source>
        <dbReference type="Proteomes" id="UP001176059"/>
    </source>
</evidence>
<dbReference type="AlphaFoldDB" id="A0AA38MVW8"/>
<dbReference type="SUPFAM" id="SSF56112">
    <property type="entry name" value="Protein kinase-like (PK-like)"/>
    <property type="match status" value="1"/>
</dbReference>
<feature type="domain" description="ABC1 atypical kinase-like" evidence="2">
    <location>
        <begin position="139"/>
        <end position="222"/>
    </location>
</feature>
<keyword evidence="1" id="KW-0472">Membrane</keyword>
<comment type="caution">
    <text evidence="3">The sequence shown here is derived from an EMBL/GenBank/DDBJ whole genome shotgun (WGS) entry which is preliminary data.</text>
</comment>
<keyword evidence="1" id="KW-0812">Transmembrane</keyword>
<dbReference type="InterPro" id="IPR011009">
    <property type="entry name" value="Kinase-like_dom_sf"/>
</dbReference>
<organism evidence="3 4">
    <name type="scientific">Lentinula guzmanii</name>
    <dbReference type="NCBI Taxonomy" id="2804957"/>
    <lineage>
        <taxon>Eukaryota</taxon>
        <taxon>Fungi</taxon>
        <taxon>Dikarya</taxon>
        <taxon>Basidiomycota</taxon>
        <taxon>Agaricomycotina</taxon>
        <taxon>Agaricomycetes</taxon>
        <taxon>Agaricomycetidae</taxon>
        <taxon>Agaricales</taxon>
        <taxon>Marasmiineae</taxon>
        <taxon>Omphalotaceae</taxon>
        <taxon>Lentinula</taxon>
    </lineage>
</organism>
<sequence length="254" mass="28685">MFSAKIVYAGLYLVGLLTVTFAVPLRERPELRKFFDDMVEKGFIKAIDYTYKYTPEEMGALSKQLSLSPDDYGPYLSDRTAPVKVSRMAGSGEYGGHKKADLVIKTFPVNYSAAALGEIKALELMGDLVDFGKNSKGDPVIIMRRKEGTRLNDIKAYHDANTENKRQMVKETGNLACAKAASDAVHKGVWHNDQHLGNILVTEVKDGSVKSIELIDYGEINNYLVYDDGRNPDHESKFYGYCQFYWDWYFNNTL</sequence>
<dbReference type="Pfam" id="PF03109">
    <property type="entry name" value="ABC1"/>
    <property type="match status" value="1"/>
</dbReference>